<protein>
    <recommendedName>
        <fullName evidence="4">Capsular polysaccharide biosynthesis protein CpsC</fullName>
    </recommendedName>
</protein>
<evidence type="ECO:0000259" key="15">
    <source>
        <dbReference type="Pfam" id="PF13807"/>
    </source>
</evidence>
<dbReference type="Pfam" id="PF02706">
    <property type="entry name" value="Wzz"/>
    <property type="match status" value="1"/>
</dbReference>
<comment type="subcellular location">
    <subcellularLocation>
        <location evidence="1">Cell membrane</location>
        <topology evidence="1">Multi-pass membrane protein</topology>
    </subcellularLocation>
</comment>
<gene>
    <name evidence="16" type="ORF">ACFP1G_09750</name>
</gene>
<keyword evidence="9 13" id="KW-0472">Membrane</keyword>
<evidence type="ECO:0000256" key="2">
    <source>
        <dbReference type="ARBA" id="ARBA00005132"/>
    </source>
</evidence>
<dbReference type="RefSeq" id="WP_125692347.1">
    <property type="nucleotide sequence ID" value="NZ_JBHSSK010000024.1"/>
</dbReference>
<evidence type="ECO:0000313" key="17">
    <source>
        <dbReference type="Proteomes" id="UP001596254"/>
    </source>
</evidence>
<accession>A0ABW1STA1</accession>
<evidence type="ECO:0000256" key="8">
    <source>
        <dbReference type="ARBA" id="ARBA00022989"/>
    </source>
</evidence>
<reference evidence="17" key="1">
    <citation type="journal article" date="2019" name="Int. J. Syst. Evol. Microbiol.">
        <title>The Global Catalogue of Microorganisms (GCM) 10K type strain sequencing project: providing services to taxonomists for standard genome sequencing and annotation.</title>
        <authorList>
            <consortium name="The Broad Institute Genomics Platform"/>
            <consortium name="The Broad Institute Genome Sequencing Center for Infectious Disease"/>
            <person name="Wu L."/>
            <person name="Ma J."/>
        </authorList>
    </citation>
    <scope>NUCLEOTIDE SEQUENCE [LARGE SCALE GENOMIC DNA]</scope>
    <source>
        <strain evidence="17">CCM 8905</strain>
    </source>
</reference>
<evidence type="ECO:0000256" key="1">
    <source>
        <dbReference type="ARBA" id="ARBA00004651"/>
    </source>
</evidence>
<comment type="caution">
    <text evidence="16">The sequence shown here is derived from an EMBL/GenBank/DDBJ whole genome shotgun (WGS) entry which is preliminary data.</text>
</comment>
<feature type="domain" description="Polysaccharide chain length determinant N-terminal" evidence="14">
    <location>
        <begin position="6"/>
        <end position="96"/>
    </location>
</feature>
<dbReference type="PANTHER" id="PTHR32309">
    <property type="entry name" value="TYROSINE-PROTEIN KINASE"/>
    <property type="match status" value="1"/>
</dbReference>
<dbReference type="Proteomes" id="UP001596254">
    <property type="component" value="Unassembled WGS sequence"/>
</dbReference>
<feature type="domain" description="Tyrosine-protein kinase G-rich" evidence="15">
    <location>
        <begin position="151"/>
        <end position="199"/>
    </location>
</feature>
<feature type="region of interest" description="Disordered" evidence="12">
    <location>
        <begin position="227"/>
        <end position="255"/>
    </location>
</feature>
<evidence type="ECO:0000256" key="7">
    <source>
        <dbReference type="ARBA" id="ARBA00022903"/>
    </source>
</evidence>
<feature type="compositionally biased region" description="Polar residues" evidence="12">
    <location>
        <begin position="227"/>
        <end position="246"/>
    </location>
</feature>
<evidence type="ECO:0000256" key="4">
    <source>
        <dbReference type="ARBA" id="ARBA00020739"/>
    </source>
</evidence>
<evidence type="ECO:0000256" key="13">
    <source>
        <dbReference type="SAM" id="Phobius"/>
    </source>
</evidence>
<comment type="function">
    <text evidence="11">Required for CpsD phosphorylation. Involved in the regulation of capsular polysaccharide biosynthesis. May be part of a complex that directs the coordinated polymerization and export to the cell surface of the capsular polysaccharide.</text>
</comment>
<evidence type="ECO:0000256" key="12">
    <source>
        <dbReference type="SAM" id="MobiDB-lite"/>
    </source>
</evidence>
<evidence type="ECO:0000256" key="11">
    <source>
        <dbReference type="ARBA" id="ARBA00045736"/>
    </source>
</evidence>
<dbReference type="EMBL" id="JBHSSK010000024">
    <property type="protein sequence ID" value="MFC6207751.1"/>
    <property type="molecule type" value="Genomic_DNA"/>
</dbReference>
<dbReference type="InterPro" id="IPR050445">
    <property type="entry name" value="Bact_polysacc_biosynth/exp"/>
</dbReference>
<keyword evidence="17" id="KW-1185">Reference proteome</keyword>
<evidence type="ECO:0000256" key="5">
    <source>
        <dbReference type="ARBA" id="ARBA00022475"/>
    </source>
</evidence>
<evidence type="ECO:0000256" key="6">
    <source>
        <dbReference type="ARBA" id="ARBA00022692"/>
    </source>
</evidence>
<dbReference type="PANTHER" id="PTHR32309:SF13">
    <property type="entry name" value="FERRIC ENTEROBACTIN TRANSPORT PROTEIN FEPE"/>
    <property type="match status" value="1"/>
</dbReference>
<evidence type="ECO:0000313" key="16">
    <source>
        <dbReference type="EMBL" id="MFC6207751.1"/>
    </source>
</evidence>
<keyword evidence="5" id="KW-1003">Cell membrane</keyword>
<feature type="transmembrane region" description="Helical" evidence="13">
    <location>
        <begin position="20"/>
        <end position="42"/>
    </location>
</feature>
<sequence>MESEQTINLAQVANILRKHVRLISLTTLLVTVLAVVATFWIMTPKYQATTNILVNRRVTATEQGGQLQQVQADVQMISTYKDIITSPTVLEPVSREVRDLPGHPDGLKQALQIENEPNSQVFSVTATATNPQTAAAIANKTAQSFKDKIGKIMRIDNVSIVSPATASGGAVSPKKAINILLGVVAGLLMGMSLAFIREATDRTVTSEKFLTEDLGITSLGILSEIPQEQAQGRRSSESTLTGQTNTQVRRVQRRV</sequence>
<keyword evidence="6 13" id="KW-0812">Transmembrane</keyword>
<evidence type="ECO:0000256" key="10">
    <source>
        <dbReference type="ARBA" id="ARBA00023169"/>
    </source>
</evidence>
<dbReference type="InterPro" id="IPR032807">
    <property type="entry name" value="GNVR"/>
</dbReference>
<proteinExistence type="inferred from homology"/>
<dbReference type="Pfam" id="PF13807">
    <property type="entry name" value="GNVR"/>
    <property type="match status" value="1"/>
</dbReference>
<organism evidence="16 17">
    <name type="scientific">Levilactobacillus tongjiangensis</name>
    <dbReference type="NCBI Taxonomy" id="2486023"/>
    <lineage>
        <taxon>Bacteria</taxon>
        <taxon>Bacillati</taxon>
        <taxon>Bacillota</taxon>
        <taxon>Bacilli</taxon>
        <taxon>Lactobacillales</taxon>
        <taxon>Lactobacillaceae</taxon>
        <taxon>Levilactobacillus</taxon>
    </lineage>
</organism>
<evidence type="ECO:0000256" key="9">
    <source>
        <dbReference type="ARBA" id="ARBA00023136"/>
    </source>
</evidence>
<dbReference type="InterPro" id="IPR003856">
    <property type="entry name" value="LPS_length_determ_N"/>
</dbReference>
<keyword evidence="10" id="KW-0270">Exopolysaccharide synthesis</keyword>
<evidence type="ECO:0000256" key="3">
    <source>
        <dbReference type="ARBA" id="ARBA00006683"/>
    </source>
</evidence>
<comment type="similarity">
    <text evidence="3">Belongs to the CpsC/CapA family.</text>
</comment>
<feature type="transmembrane region" description="Helical" evidence="13">
    <location>
        <begin position="176"/>
        <end position="196"/>
    </location>
</feature>
<keyword evidence="7" id="KW-0972">Capsule biogenesis/degradation</keyword>
<keyword evidence="8 13" id="KW-1133">Transmembrane helix</keyword>
<name>A0ABW1STA1_9LACO</name>
<comment type="pathway">
    <text evidence="2">Capsule biogenesis; capsule polysaccharide biosynthesis.</text>
</comment>
<evidence type="ECO:0000259" key="14">
    <source>
        <dbReference type="Pfam" id="PF02706"/>
    </source>
</evidence>